<dbReference type="Gene3D" id="3.40.50.300">
    <property type="entry name" value="P-loop containing nucleotide triphosphate hydrolases"/>
    <property type="match status" value="1"/>
</dbReference>
<proteinExistence type="predicted"/>
<name>A0A543JBC7_9PSEU</name>
<dbReference type="Pfam" id="PF09848">
    <property type="entry name" value="SLFN-g3_helicase"/>
    <property type="match status" value="1"/>
</dbReference>
<accession>A0A543JBC7</accession>
<dbReference type="SUPFAM" id="SSF52540">
    <property type="entry name" value="P-loop containing nucleoside triphosphate hydrolases"/>
    <property type="match status" value="2"/>
</dbReference>
<dbReference type="CDD" id="cd00009">
    <property type="entry name" value="AAA"/>
    <property type="match status" value="1"/>
</dbReference>
<dbReference type="Proteomes" id="UP000316628">
    <property type="component" value="Unassembled WGS sequence"/>
</dbReference>
<gene>
    <name evidence="2" type="ORF">FHX81_2472</name>
</gene>
<dbReference type="SMART" id="SM00382">
    <property type="entry name" value="AAA"/>
    <property type="match status" value="1"/>
</dbReference>
<dbReference type="RefSeq" id="WP_342787193.1">
    <property type="nucleotide sequence ID" value="NZ_VFPP01000001.1"/>
</dbReference>
<evidence type="ECO:0000259" key="1">
    <source>
        <dbReference type="SMART" id="SM00382"/>
    </source>
</evidence>
<dbReference type="InterPro" id="IPR018647">
    <property type="entry name" value="SLFN_3-like_DNA/RNA_helicase"/>
</dbReference>
<dbReference type="InterPro" id="IPR027417">
    <property type="entry name" value="P-loop_NTPase"/>
</dbReference>
<sequence>MALVRRSAQNLLDMSDRLHTVLEEQARIQFESGVGRAEVRSWQNSLPAFLTDVVEAGLGHVEVLLEHKLPHNPKRVDVILCGTHPRRGTASYVLVELKQWSSAEPVGDDLVQVPQYPEPVLHPVEQVRRYCEYLVDSTPALAEQPGAVHGLAYLHNAVRSGVWKLSQYGMDDYGRLYTMDTRSRMADHLKSLLDPDPATREAAGRAAEDLLNARHAPSKPLLNLAAREIQEREQFVLLDEQQVAYSSVMQAVERARTSRTQTVVIVLGGPGSGKSVIALSLLGELARLGRRVYHATGSSAFTSTLRKLAGRRAPRVQSMFKYFNSFMDAEPRGLDVLICDEAHRVRETSVNRYTRAEARQRARRQVTELIDAAWVPVFLLDEHQIVRPGEMGSRQQIEAAARSLGCEVEVVHLAGQYRCGGSEFFDAWSAGLLDIGRRRATAWSDLVTRDDEDFVVRAARAPGEVEEWLLAQRERFGGTARLAAGYCWRWSDPVTVNGTKVLVPDVRIGDWQRPWNAKPGKRVADAPESHYWASDERGFGQVGCVYTAQGFEYDWAGVVFGPDFVRRDGRWVARPEQSRDPAVRKAEGANFHELIRNTYRVLLTRGMRGVCVCSTDPETQEYLEKMAR</sequence>
<reference evidence="2 3" key="1">
    <citation type="submission" date="2019-06" db="EMBL/GenBank/DDBJ databases">
        <title>Sequencing the genomes of 1000 actinobacteria strains.</title>
        <authorList>
            <person name="Klenk H.-P."/>
        </authorList>
    </citation>
    <scope>NUCLEOTIDE SEQUENCE [LARGE SCALE GENOMIC DNA]</scope>
    <source>
        <strain evidence="2 3">DSM 45456</strain>
    </source>
</reference>
<feature type="domain" description="AAA+ ATPase" evidence="1">
    <location>
        <begin position="260"/>
        <end position="415"/>
    </location>
</feature>
<dbReference type="InterPro" id="IPR003593">
    <property type="entry name" value="AAA+_ATPase"/>
</dbReference>
<evidence type="ECO:0000313" key="2">
    <source>
        <dbReference type="EMBL" id="TQM80147.1"/>
    </source>
</evidence>
<organism evidence="2 3">
    <name type="scientific">Saccharothrix saharensis</name>
    <dbReference type="NCBI Taxonomy" id="571190"/>
    <lineage>
        <taxon>Bacteria</taxon>
        <taxon>Bacillati</taxon>
        <taxon>Actinomycetota</taxon>
        <taxon>Actinomycetes</taxon>
        <taxon>Pseudonocardiales</taxon>
        <taxon>Pseudonocardiaceae</taxon>
        <taxon>Saccharothrix</taxon>
    </lineage>
</organism>
<comment type="caution">
    <text evidence="2">The sequence shown here is derived from an EMBL/GenBank/DDBJ whole genome shotgun (WGS) entry which is preliminary data.</text>
</comment>
<keyword evidence="3" id="KW-1185">Reference proteome</keyword>
<dbReference type="AlphaFoldDB" id="A0A543JBC7"/>
<dbReference type="EMBL" id="VFPP01000001">
    <property type="protein sequence ID" value="TQM80147.1"/>
    <property type="molecule type" value="Genomic_DNA"/>
</dbReference>
<protein>
    <recommendedName>
        <fullName evidence="1">AAA+ ATPase domain-containing protein</fullName>
    </recommendedName>
</protein>
<evidence type="ECO:0000313" key="3">
    <source>
        <dbReference type="Proteomes" id="UP000316628"/>
    </source>
</evidence>